<dbReference type="SUPFAM" id="SSF75632">
    <property type="entry name" value="Cullin homology domain"/>
    <property type="match status" value="1"/>
</dbReference>
<evidence type="ECO:0000256" key="7">
    <source>
        <dbReference type="SAM" id="MobiDB-lite"/>
    </source>
</evidence>
<evidence type="ECO:0000259" key="8">
    <source>
        <dbReference type="PROSITE" id="PS50069"/>
    </source>
</evidence>
<dbReference type="InterPro" id="IPR016158">
    <property type="entry name" value="Cullin_homology"/>
</dbReference>
<protein>
    <recommendedName>
        <fullName evidence="1">Anaphase-promoting complex subunit 2</fullName>
    </recommendedName>
</protein>
<evidence type="ECO:0000256" key="4">
    <source>
        <dbReference type="ARBA" id="ARBA00022786"/>
    </source>
</evidence>
<dbReference type="InterPro" id="IPR057975">
    <property type="entry name" value="TPR_ANAPC2"/>
</dbReference>
<dbReference type="InterPro" id="IPR036390">
    <property type="entry name" value="WH_DNA-bd_sf"/>
</dbReference>
<keyword evidence="2" id="KW-0132">Cell division</keyword>
<dbReference type="STRING" id="1448308.A0A2T2NAP2"/>
<dbReference type="GO" id="GO:0006511">
    <property type="term" value="P:ubiquitin-dependent protein catabolic process"/>
    <property type="evidence" value="ECO:0007669"/>
    <property type="project" value="InterPro"/>
</dbReference>
<feature type="region of interest" description="Disordered" evidence="7">
    <location>
        <begin position="14"/>
        <end position="54"/>
    </location>
</feature>
<dbReference type="InterPro" id="IPR044554">
    <property type="entry name" value="ANAPC2"/>
</dbReference>
<evidence type="ECO:0000256" key="1">
    <source>
        <dbReference type="ARBA" id="ARBA00016068"/>
    </source>
</evidence>
<dbReference type="InterPro" id="IPR036317">
    <property type="entry name" value="Cullin_homology_sf"/>
</dbReference>
<evidence type="ECO:0000313" key="9">
    <source>
        <dbReference type="EMBL" id="PSN62521.1"/>
    </source>
</evidence>
<comment type="similarity">
    <text evidence="6">Belongs to the cullin family.</text>
</comment>
<keyword evidence="5" id="KW-0131">Cell cycle</keyword>
<evidence type="ECO:0000256" key="2">
    <source>
        <dbReference type="ARBA" id="ARBA00022618"/>
    </source>
</evidence>
<keyword evidence="10" id="KW-1185">Reference proteome</keyword>
<dbReference type="PROSITE" id="PS50069">
    <property type="entry name" value="CULLIN_2"/>
    <property type="match status" value="1"/>
</dbReference>
<feature type="compositionally biased region" description="Basic and acidic residues" evidence="7">
    <location>
        <begin position="619"/>
        <end position="633"/>
    </location>
</feature>
<dbReference type="GO" id="GO:0005680">
    <property type="term" value="C:anaphase-promoting complex"/>
    <property type="evidence" value="ECO:0007669"/>
    <property type="project" value="TreeGrafter"/>
</dbReference>
<proteinExistence type="inferred from homology"/>
<dbReference type="GO" id="GO:0070979">
    <property type="term" value="P:protein K11-linked ubiquitination"/>
    <property type="evidence" value="ECO:0007669"/>
    <property type="project" value="TreeGrafter"/>
</dbReference>
<feature type="domain" description="Cullin family profile" evidence="8">
    <location>
        <begin position="535"/>
        <end position="795"/>
    </location>
</feature>
<dbReference type="PANTHER" id="PTHR45957:SF1">
    <property type="entry name" value="ANAPHASE-PROMOTING COMPLEX SUBUNIT 2"/>
    <property type="match status" value="1"/>
</dbReference>
<organism evidence="9 10">
    <name type="scientific">Corynespora cassiicola Philippines</name>
    <dbReference type="NCBI Taxonomy" id="1448308"/>
    <lineage>
        <taxon>Eukaryota</taxon>
        <taxon>Fungi</taxon>
        <taxon>Dikarya</taxon>
        <taxon>Ascomycota</taxon>
        <taxon>Pezizomycotina</taxon>
        <taxon>Dothideomycetes</taxon>
        <taxon>Pleosporomycetidae</taxon>
        <taxon>Pleosporales</taxon>
        <taxon>Corynesporascaceae</taxon>
        <taxon>Corynespora</taxon>
    </lineage>
</organism>
<dbReference type="AlphaFoldDB" id="A0A2T2NAP2"/>
<evidence type="ECO:0000256" key="3">
    <source>
        <dbReference type="ARBA" id="ARBA00022776"/>
    </source>
</evidence>
<evidence type="ECO:0000256" key="5">
    <source>
        <dbReference type="ARBA" id="ARBA00023306"/>
    </source>
</evidence>
<dbReference type="Gene3D" id="1.10.10.10">
    <property type="entry name" value="Winged helix-like DNA-binding domain superfamily/Winged helix DNA-binding domain"/>
    <property type="match status" value="1"/>
</dbReference>
<dbReference type="Gene3D" id="3.30.230.130">
    <property type="entry name" value="Cullin, Chain C, Domain 2"/>
    <property type="match status" value="1"/>
</dbReference>
<feature type="compositionally biased region" description="Low complexity" evidence="7">
    <location>
        <begin position="14"/>
        <end position="24"/>
    </location>
</feature>
<dbReference type="GO" id="GO:0031625">
    <property type="term" value="F:ubiquitin protein ligase binding"/>
    <property type="evidence" value="ECO:0007669"/>
    <property type="project" value="InterPro"/>
</dbReference>
<sequence>MDYQRRVFSTLFPTPWHQHTTPTPVSTPDLGHSARGSSFSGPSNTNVPSENRAVKRNAAWSTATRFLSLPRDTAFDLPRVHKNREIEAALQYLLAGEGKSQGAHEQSLIDWYTNEARIHFATLVRPVVESLWEEVNIPTTSHAFRFSHKFQEIPLSSCWKILEETQRSLEQVQNIYLQPFNGHLLPILIHSAQSSASATRSTKSTDSSEVDSPDAVNRTFRRDLHSVFVHCIPLQRYAKTIEFVLYDSGCNVFRMESQADGFRTTNRIAHRSRMVKLLRGLERVGLGGESTQKAFGHAMHKLLDEFIYSEYQKVDWVSKDSVVPYLRQWVEDGFCPFVELVMECLKCDPSHVLPTELQQWQDMALGRLGRCRVERLFDFVLNLDMSLGAIRDLKHFLKAERAKQTLTASFSQQVTRRLLHAGATTTYILNVYISIIKAFHELEPNGVLLERVARPIRRYLKERADTARIIITSLLTDVDEDIWSKPGAAADLSLEIAKEMTNSFANFNQDADEELNWNDMNWQPLPSDASPDYKKSKVQDVIWFLLTLWDREDFVSELKNIFGDHLLRCQDPDYVKEIRLLELIKIRLGDDKLQACEVMLRDVLESRRINATIQNGSRTDLRTPDQHQGRELETPDGPGPRTPRPRRPNASGQTLHPPATPSSEQPDGPKLNAQIVSSFFWPLLRDDEFRVPAQVQGLQKQYESRFEQIKGMRKLRWMNALGDVSITLEFDDRTEEFEKLTPWQVSVVHAFQPQPGEEWAEKGKKEQGITRNIDQVVDLLQMDEDLVRRAVAFWVGKSVLRQVSPDTYTVIERLTPNNQDSDAAAAAQELAEVQAQEATAVKSQADLLMEKKDVYMNFIFGMLTVQRKLPVSRIHMMLRSILQGGFPFGEAEVRTLLALMEKEERAVELGGDVWSAKK</sequence>
<dbReference type="EMBL" id="KZ678141">
    <property type="protein sequence ID" value="PSN62521.1"/>
    <property type="molecule type" value="Genomic_DNA"/>
</dbReference>
<dbReference type="GO" id="GO:0007091">
    <property type="term" value="P:metaphase/anaphase transition of mitotic cell cycle"/>
    <property type="evidence" value="ECO:0007669"/>
    <property type="project" value="TreeGrafter"/>
</dbReference>
<dbReference type="GO" id="GO:0051301">
    <property type="term" value="P:cell division"/>
    <property type="evidence" value="ECO:0007669"/>
    <property type="project" value="UniProtKB-KW"/>
</dbReference>
<feature type="region of interest" description="Disordered" evidence="7">
    <location>
        <begin position="614"/>
        <end position="670"/>
    </location>
</feature>
<dbReference type="SUPFAM" id="SSF46785">
    <property type="entry name" value="Winged helix' DNA-binding domain"/>
    <property type="match status" value="1"/>
</dbReference>
<dbReference type="Pfam" id="PF25773">
    <property type="entry name" value="TPR_ANAPC2"/>
    <property type="match status" value="1"/>
</dbReference>
<dbReference type="InterPro" id="IPR014786">
    <property type="entry name" value="ANAPC2_C"/>
</dbReference>
<name>A0A2T2NAP2_CORCC</name>
<feature type="compositionally biased region" description="Polar residues" evidence="7">
    <location>
        <begin position="35"/>
        <end position="49"/>
    </location>
</feature>
<keyword evidence="3" id="KW-0498">Mitosis</keyword>
<gene>
    <name evidence="9" type="ORF">BS50DRAFT_638154</name>
</gene>
<dbReference type="Pfam" id="PF08672">
    <property type="entry name" value="ANAPC2"/>
    <property type="match status" value="1"/>
</dbReference>
<dbReference type="InterPro" id="IPR036388">
    <property type="entry name" value="WH-like_DNA-bd_sf"/>
</dbReference>
<dbReference type="PANTHER" id="PTHR45957">
    <property type="entry name" value="ANAPHASE-PROMOTING COMPLEX SUBUNIT 2"/>
    <property type="match status" value="1"/>
</dbReference>
<evidence type="ECO:0000256" key="6">
    <source>
        <dbReference type="PROSITE-ProRule" id="PRU00330"/>
    </source>
</evidence>
<dbReference type="Proteomes" id="UP000240883">
    <property type="component" value="Unassembled WGS sequence"/>
</dbReference>
<evidence type="ECO:0000313" key="10">
    <source>
        <dbReference type="Proteomes" id="UP000240883"/>
    </source>
</evidence>
<accession>A0A2T2NAP2</accession>
<reference evidence="9 10" key="1">
    <citation type="journal article" date="2018" name="Front. Microbiol.">
        <title>Genome-Wide Analysis of Corynespora cassiicola Leaf Fall Disease Putative Effectors.</title>
        <authorList>
            <person name="Lopez D."/>
            <person name="Ribeiro S."/>
            <person name="Label P."/>
            <person name="Fumanal B."/>
            <person name="Venisse J.S."/>
            <person name="Kohler A."/>
            <person name="de Oliveira R.R."/>
            <person name="Labutti K."/>
            <person name="Lipzen A."/>
            <person name="Lail K."/>
            <person name="Bauer D."/>
            <person name="Ohm R.A."/>
            <person name="Barry K.W."/>
            <person name="Spatafora J."/>
            <person name="Grigoriev I.V."/>
            <person name="Martin F.M."/>
            <person name="Pujade-Renaud V."/>
        </authorList>
    </citation>
    <scope>NUCLEOTIDE SEQUENCE [LARGE SCALE GENOMIC DNA]</scope>
    <source>
        <strain evidence="9 10">Philippines</strain>
    </source>
</reference>
<keyword evidence="4" id="KW-0833">Ubl conjugation pathway</keyword>
<dbReference type="OrthoDB" id="5581181at2759"/>